<sequence>MTRYCQNNSTQPILRTISCYLSGREEALRKAWEETAQVNTPLIVDLIKAVPEQPEFETHKETGTITKKKIKELRQSLTQDSDRTYSSADSLVKEVYASWLKLYQTRKIQKEGKEYFLKNILKSDAELVEKSNCELHTIRCKAKEILSQVEEFIDKINNSELQITQTRSAKKKNNQNNNSINTILNKLFSKKINKSVKQSLNYTLYEIHRESSDSLTQCAVAYLIKNGNKVNEAEENLVQLNKRRAAKEVEIKRLETQIQNTRLPNGRDITGAKSSQAFNNLINQVPNDDEEFAEWTATFLKKISNLPYPINYLYGDLTWYKNEK</sequence>
<organism evidence="2 3">
    <name type="scientific">Anabaenopsis circularis NIES-21</name>
    <dbReference type="NCBI Taxonomy" id="1085406"/>
    <lineage>
        <taxon>Bacteria</taxon>
        <taxon>Bacillati</taxon>
        <taxon>Cyanobacteriota</taxon>
        <taxon>Cyanophyceae</taxon>
        <taxon>Nostocales</taxon>
        <taxon>Nodulariaceae</taxon>
        <taxon>Anabaenopsis</taxon>
    </lineage>
</organism>
<protein>
    <submittedName>
        <fullName evidence="2">Uncharacterized protein</fullName>
    </submittedName>
</protein>
<dbReference type="Proteomes" id="UP000218287">
    <property type="component" value="Chromosome"/>
</dbReference>
<feature type="coiled-coil region" evidence="1">
    <location>
        <begin position="223"/>
        <end position="257"/>
    </location>
</feature>
<reference evidence="2 3" key="1">
    <citation type="submission" date="2017-06" db="EMBL/GenBank/DDBJ databases">
        <title>Genome sequencing of cyanobaciteial culture collection at National Institute for Environmental Studies (NIES).</title>
        <authorList>
            <person name="Hirose Y."/>
            <person name="Shimura Y."/>
            <person name="Fujisawa T."/>
            <person name="Nakamura Y."/>
            <person name="Kawachi M."/>
        </authorList>
    </citation>
    <scope>NUCLEOTIDE SEQUENCE [LARGE SCALE GENOMIC DNA]</scope>
    <source>
        <strain evidence="2 3">NIES-21</strain>
    </source>
</reference>
<dbReference type="EMBL" id="AP018174">
    <property type="protein sequence ID" value="BAY18180.1"/>
    <property type="molecule type" value="Genomic_DNA"/>
</dbReference>
<evidence type="ECO:0000313" key="3">
    <source>
        <dbReference type="Proteomes" id="UP000218287"/>
    </source>
</evidence>
<dbReference type="AlphaFoldDB" id="A0A1Z4GKZ9"/>
<evidence type="ECO:0000256" key="1">
    <source>
        <dbReference type="SAM" id="Coils"/>
    </source>
</evidence>
<proteinExistence type="predicted"/>
<keyword evidence="3" id="KW-1185">Reference proteome</keyword>
<name>A0A1Z4GKZ9_9CYAN</name>
<accession>A0A1Z4GKZ9</accession>
<gene>
    <name evidence="2" type="ORF">NIES21_40240</name>
</gene>
<evidence type="ECO:0000313" key="2">
    <source>
        <dbReference type="EMBL" id="BAY18180.1"/>
    </source>
</evidence>
<dbReference type="NCBIfam" id="NF038191">
    <property type="entry name" value="V_Cas12k"/>
    <property type="match status" value="1"/>
</dbReference>
<dbReference type="InterPro" id="IPR049868">
    <property type="entry name" value="V_Cas12k"/>
</dbReference>
<keyword evidence="1" id="KW-0175">Coiled coil</keyword>